<keyword evidence="1 3" id="KW-0812">Transmembrane</keyword>
<dbReference type="PANTHER" id="PTHR31272">
    <property type="entry name" value="CYTOCHROME C-TYPE BIOGENESIS PROTEIN HI_1454-RELATED"/>
    <property type="match status" value="1"/>
</dbReference>
<feature type="transmembrane region" description="Helical" evidence="1">
    <location>
        <begin position="206"/>
        <end position="226"/>
    </location>
</feature>
<proteinExistence type="predicted"/>
<feature type="transmembrane region" description="Helical" evidence="1">
    <location>
        <begin position="6"/>
        <end position="32"/>
    </location>
</feature>
<feature type="domain" description="Urease accessory protein UreH-like transmembrane" evidence="2">
    <location>
        <begin position="14"/>
        <end position="197"/>
    </location>
</feature>
<organism evidence="3 4">
    <name type="scientific">Marilutibacter maris</name>
    <dbReference type="NCBI Taxonomy" id="1605891"/>
    <lineage>
        <taxon>Bacteria</taxon>
        <taxon>Pseudomonadati</taxon>
        <taxon>Pseudomonadota</taxon>
        <taxon>Gammaproteobacteria</taxon>
        <taxon>Lysobacterales</taxon>
        <taxon>Lysobacteraceae</taxon>
        <taxon>Marilutibacter</taxon>
    </lineage>
</organism>
<evidence type="ECO:0000259" key="2">
    <source>
        <dbReference type="Pfam" id="PF13386"/>
    </source>
</evidence>
<reference evidence="3 4" key="1">
    <citation type="submission" date="2018-05" db="EMBL/GenBank/DDBJ databases">
        <title>The complete genome of Lysobacter maris HZ9B, a marine bacterium antagonistic against terrestrial plant pathogens.</title>
        <authorList>
            <person name="Zhang X.-Q."/>
        </authorList>
    </citation>
    <scope>NUCLEOTIDE SEQUENCE [LARGE SCALE GENOMIC DNA]</scope>
    <source>
        <strain evidence="3 4">HZ9B</strain>
    </source>
</reference>
<feature type="transmembrane region" description="Helical" evidence="1">
    <location>
        <begin position="129"/>
        <end position="155"/>
    </location>
</feature>
<keyword evidence="1" id="KW-1133">Transmembrane helix</keyword>
<dbReference type="KEGG" id="lmb:C9I47_2238"/>
<dbReference type="InterPro" id="IPR051790">
    <property type="entry name" value="Cytochrome_c-biogenesis_DsbD"/>
</dbReference>
<feature type="transmembrane region" description="Helical" evidence="1">
    <location>
        <begin position="161"/>
        <end position="185"/>
    </location>
</feature>
<evidence type="ECO:0000313" key="4">
    <source>
        <dbReference type="Proteomes" id="UP000249447"/>
    </source>
</evidence>
<dbReference type="EMBL" id="CP029843">
    <property type="protein sequence ID" value="AWV07921.1"/>
    <property type="molecule type" value="Genomic_DNA"/>
</dbReference>
<dbReference type="PANTHER" id="PTHR31272:SF9">
    <property type="entry name" value="BLL1027 PROTEIN"/>
    <property type="match status" value="1"/>
</dbReference>
<dbReference type="Pfam" id="PF13386">
    <property type="entry name" value="DsbD_2"/>
    <property type="match status" value="1"/>
</dbReference>
<sequence>MAPEALGLATLGLAALAGLLTTLSPCVLPILPMVAASAGGRSRWGLVALAAGMAASFTLIGVVVTGSGHLLGIDGQALRTGAGVLMTLFGLVLLVPALQRLGERATASVGNAGGRALGRIRSDHPVAQLGVGALLGAAWSPCVGPTLGTAIALAASGQSPAHSATVMAVFSVAAVLPLIAAGLFSRGLLERHRERLLVAGQLGRKLMGWSLLSIGALVLTGLDKVLEAALLDLMPVWLIDLTTRF</sequence>
<dbReference type="RefSeq" id="WP_111266989.1">
    <property type="nucleotide sequence ID" value="NZ_CP029843.1"/>
</dbReference>
<evidence type="ECO:0000256" key="1">
    <source>
        <dbReference type="SAM" id="Phobius"/>
    </source>
</evidence>
<name>A0A2U9T5V3_9GAMM</name>
<keyword evidence="1" id="KW-0472">Membrane</keyword>
<dbReference type="AlphaFoldDB" id="A0A2U9T5V3"/>
<gene>
    <name evidence="3" type="ORF">C9I47_2238</name>
</gene>
<keyword evidence="4" id="KW-1185">Reference proteome</keyword>
<dbReference type="InterPro" id="IPR039447">
    <property type="entry name" value="UreH-like_TM_dom"/>
</dbReference>
<protein>
    <submittedName>
        <fullName evidence="3">Cytochrome C biogenesis protein transmembrane region</fullName>
    </submittedName>
</protein>
<dbReference type="OrthoDB" id="9811352at2"/>
<accession>A0A2U9T5V3</accession>
<feature type="transmembrane region" description="Helical" evidence="1">
    <location>
        <begin position="44"/>
        <end position="65"/>
    </location>
</feature>
<evidence type="ECO:0000313" key="3">
    <source>
        <dbReference type="EMBL" id="AWV07921.1"/>
    </source>
</evidence>
<feature type="transmembrane region" description="Helical" evidence="1">
    <location>
        <begin position="77"/>
        <end position="98"/>
    </location>
</feature>
<dbReference type="Proteomes" id="UP000249447">
    <property type="component" value="Chromosome"/>
</dbReference>